<dbReference type="PROSITE" id="PS50850">
    <property type="entry name" value="MFS"/>
    <property type="match status" value="1"/>
</dbReference>
<feature type="transmembrane region" description="Helical" evidence="7">
    <location>
        <begin position="165"/>
        <end position="184"/>
    </location>
</feature>
<feature type="transmembrane region" description="Helical" evidence="7">
    <location>
        <begin position="651"/>
        <end position="669"/>
    </location>
</feature>
<feature type="transmembrane region" description="Helical" evidence="7">
    <location>
        <begin position="137"/>
        <end position="156"/>
    </location>
</feature>
<evidence type="ECO:0000313" key="10">
    <source>
        <dbReference type="Proteomes" id="UP000053240"/>
    </source>
</evidence>
<dbReference type="AlphaFoldDB" id="A0A194QZB5"/>
<dbReference type="PANTHER" id="PTHR23511:SF34">
    <property type="entry name" value="SYNAPTIC VESICLE GLYCOPROTEIN 2"/>
    <property type="match status" value="1"/>
</dbReference>
<feature type="transmembrane region" description="Helical" evidence="7">
    <location>
        <begin position="624"/>
        <end position="645"/>
    </location>
</feature>
<comment type="subcellular location">
    <subcellularLocation>
        <location evidence="1">Membrane</location>
        <topology evidence="1">Multi-pass membrane protein</topology>
    </subcellularLocation>
</comment>
<keyword evidence="4 7" id="KW-1133">Transmembrane helix</keyword>
<feature type="transmembrane region" description="Helical" evidence="7">
    <location>
        <begin position="97"/>
        <end position="117"/>
    </location>
</feature>
<evidence type="ECO:0000256" key="7">
    <source>
        <dbReference type="SAM" id="Phobius"/>
    </source>
</evidence>
<sequence length="671" mass="72314">MAEEQACLVRARSDSESSSKLGSFGSITRTMTYTEDRLTGAEGAGEPGNVSAPTASPPEQVPDGNESGELLDYNDSSVLEQFHEDALRQAGCGLSQVRVLLAVTLAIAGASLELAAIPFVLPSAEIELCILPHEKNWLVLISLVGGSLGAVGWGALGERLGRRRTLLSCLAVNAVFAAIAAFMPTYGTFMMARFCSSIGSGGTASVGYTYCGEWCARARRRRALALLAAGAGAGALLAAALAHAVLPDTGADALRENKEHFSAWHRYLLLCTLPILASLVSLIWTQESPRYLLDVGREVDAMMVYQLISMSMYVCMVWCGVVQSIHSSNQFRVCGKVEVSAGAGDAEYRLGELTLPGKRRPPALHHVRHSVKMFWQAFFQLFSSPYRSTTISLGGILLFSMAIQYYLSSYVPATVVSAESEQFDAAKRWITNESFINEHYNETLENAQFVGVAFRDCNFRDMIISHVTFQNCTFTNVSFSNIMSSFTMFKDSVFINSSIIDTDMEVGRELSECVLSGSVVRGIRGGCARHADLRSHLAGLRAEQAHAARAALAGAALALLPHPTTVRPTVILCAACIVVSPSIYFTRDETMLYIIEAVYRLLVTLIFYNVGLDVVNSYPANLRCTAHGLILSVAYMGGAIVKGAGEACASLSTLLCALLALAATALSLYKR</sequence>
<proteinExistence type="predicted"/>
<feature type="transmembrane region" description="Helical" evidence="7">
    <location>
        <begin position="591"/>
        <end position="612"/>
    </location>
</feature>
<dbReference type="Pfam" id="PF23894">
    <property type="entry name" value="LD_SV2"/>
    <property type="match status" value="1"/>
</dbReference>
<keyword evidence="2" id="KW-0813">Transport</keyword>
<gene>
    <name evidence="9" type="ORF">RR48_10063</name>
</gene>
<evidence type="ECO:0000256" key="3">
    <source>
        <dbReference type="ARBA" id="ARBA00022692"/>
    </source>
</evidence>
<name>A0A194QZB5_PAPMA</name>
<evidence type="ECO:0000259" key="8">
    <source>
        <dbReference type="PROSITE" id="PS50850"/>
    </source>
</evidence>
<evidence type="ECO:0000256" key="5">
    <source>
        <dbReference type="ARBA" id="ARBA00023136"/>
    </source>
</evidence>
<dbReference type="STRING" id="76193.A0A194QZB5"/>
<dbReference type="PANTHER" id="PTHR23511">
    <property type="entry name" value="SYNAPTIC VESICLE GLYCOPROTEIN 2"/>
    <property type="match status" value="1"/>
</dbReference>
<feature type="transmembrane region" description="Helical" evidence="7">
    <location>
        <begin position="223"/>
        <end position="246"/>
    </location>
</feature>
<feature type="region of interest" description="Disordered" evidence="6">
    <location>
        <begin position="1"/>
        <end position="70"/>
    </location>
</feature>
<keyword evidence="10" id="KW-1185">Reference proteome</keyword>
<evidence type="ECO:0000256" key="1">
    <source>
        <dbReference type="ARBA" id="ARBA00004141"/>
    </source>
</evidence>
<dbReference type="Pfam" id="PF07690">
    <property type="entry name" value="MFS_1"/>
    <property type="match status" value="1"/>
</dbReference>
<feature type="transmembrane region" description="Helical" evidence="7">
    <location>
        <begin position="304"/>
        <end position="325"/>
    </location>
</feature>
<feature type="transmembrane region" description="Helical" evidence="7">
    <location>
        <begin position="266"/>
        <end position="284"/>
    </location>
</feature>
<evidence type="ECO:0000256" key="6">
    <source>
        <dbReference type="SAM" id="MobiDB-lite"/>
    </source>
</evidence>
<feature type="transmembrane region" description="Helical" evidence="7">
    <location>
        <begin position="190"/>
        <end position="211"/>
    </location>
</feature>
<dbReference type="InterPro" id="IPR011701">
    <property type="entry name" value="MFS"/>
</dbReference>
<dbReference type="SUPFAM" id="SSF141571">
    <property type="entry name" value="Pentapeptide repeat-like"/>
    <property type="match status" value="1"/>
</dbReference>
<dbReference type="Gene3D" id="2.160.20.80">
    <property type="entry name" value="E3 ubiquitin-protein ligase SopA"/>
    <property type="match status" value="1"/>
</dbReference>
<reference evidence="9 10" key="1">
    <citation type="journal article" date="2015" name="Nat. Commun.">
        <title>Outbred genome sequencing and CRISPR/Cas9 gene editing in butterflies.</title>
        <authorList>
            <person name="Li X."/>
            <person name="Fan D."/>
            <person name="Zhang W."/>
            <person name="Liu G."/>
            <person name="Zhang L."/>
            <person name="Zhao L."/>
            <person name="Fang X."/>
            <person name="Chen L."/>
            <person name="Dong Y."/>
            <person name="Chen Y."/>
            <person name="Ding Y."/>
            <person name="Zhao R."/>
            <person name="Feng M."/>
            <person name="Zhu Y."/>
            <person name="Feng Y."/>
            <person name="Jiang X."/>
            <person name="Zhu D."/>
            <person name="Xiang H."/>
            <person name="Feng X."/>
            <person name="Li S."/>
            <person name="Wang J."/>
            <person name="Zhang G."/>
            <person name="Kronforst M.R."/>
            <person name="Wang W."/>
        </authorList>
    </citation>
    <scope>NUCLEOTIDE SEQUENCE [LARGE SCALE GENOMIC DNA]</scope>
    <source>
        <strain evidence="9">Ya'a_city_454_Pm</strain>
        <tissue evidence="9">Whole body</tissue>
    </source>
</reference>
<evidence type="ECO:0000256" key="4">
    <source>
        <dbReference type="ARBA" id="ARBA00022989"/>
    </source>
</evidence>
<dbReference type="GO" id="GO:0016020">
    <property type="term" value="C:membrane"/>
    <property type="evidence" value="ECO:0007669"/>
    <property type="project" value="UniProtKB-SubCell"/>
</dbReference>
<evidence type="ECO:0000313" key="9">
    <source>
        <dbReference type="EMBL" id="KPJ10883.1"/>
    </source>
</evidence>
<protein>
    <submittedName>
        <fullName evidence="9">Synaptic vesicle glycoprotein 2C</fullName>
    </submittedName>
</protein>
<dbReference type="Proteomes" id="UP000053240">
    <property type="component" value="Unassembled WGS sequence"/>
</dbReference>
<accession>A0A194QZB5</accession>
<dbReference type="Gene3D" id="1.20.1250.20">
    <property type="entry name" value="MFS general substrate transporter like domains"/>
    <property type="match status" value="1"/>
</dbReference>
<evidence type="ECO:0000256" key="2">
    <source>
        <dbReference type="ARBA" id="ARBA00022448"/>
    </source>
</evidence>
<dbReference type="GO" id="GO:0022857">
    <property type="term" value="F:transmembrane transporter activity"/>
    <property type="evidence" value="ECO:0007669"/>
    <property type="project" value="InterPro"/>
</dbReference>
<keyword evidence="5 7" id="KW-0472">Membrane</keyword>
<dbReference type="InParanoid" id="A0A194QZB5"/>
<dbReference type="EMBL" id="KQ460890">
    <property type="protein sequence ID" value="KPJ10883.1"/>
    <property type="molecule type" value="Genomic_DNA"/>
</dbReference>
<dbReference type="InterPro" id="IPR036259">
    <property type="entry name" value="MFS_trans_sf"/>
</dbReference>
<dbReference type="InterPro" id="IPR020846">
    <property type="entry name" value="MFS_dom"/>
</dbReference>
<feature type="domain" description="Major facilitator superfamily (MFS) profile" evidence="8">
    <location>
        <begin position="99"/>
        <end position="671"/>
    </location>
</feature>
<organism evidence="9 10">
    <name type="scientific">Papilio machaon</name>
    <name type="common">Old World swallowtail butterfly</name>
    <dbReference type="NCBI Taxonomy" id="76193"/>
    <lineage>
        <taxon>Eukaryota</taxon>
        <taxon>Metazoa</taxon>
        <taxon>Ecdysozoa</taxon>
        <taxon>Arthropoda</taxon>
        <taxon>Hexapoda</taxon>
        <taxon>Insecta</taxon>
        <taxon>Pterygota</taxon>
        <taxon>Neoptera</taxon>
        <taxon>Endopterygota</taxon>
        <taxon>Lepidoptera</taxon>
        <taxon>Glossata</taxon>
        <taxon>Ditrysia</taxon>
        <taxon>Papilionoidea</taxon>
        <taxon>Papilionidae</taxon>
        <taxon>Papilioninae</taxon>
        <taxon>Papilio</taxon>
    </lineage>
</organism>
<dbReference type="SUPFAM" id="SSF103473">
    <property type="entry name" value="MFS general substrate transporter"/>
    <property type="match status" value="1"/>
</dbReference>
<dbReference type="InterPro" id="IPR055415">
    <property type="entry name" value="LD_SV2"/>
</dbReference>
<keyword evidence="3 7" id="KW-0812">Transmembrane</keyword>